<organism evidence="1 2">
    <name type="scientific">Zymobacter palmae</name>
    <dbReference type="NCBI Taxonomy" id="33074"/>
    <lineage>
        <taxon>Bacteria</taxon>
        <taxon>Pseudomonadati</taxon>
        <taxon>Pseudomonadota</taxon>
        <taxon>Gammaproteobacteria</taxon>
        <taxon>Oceanospirillales</taxon>
        <taxon>Halomonadaceae</taxon>
        <taxon>Zymobacter group</taxon>
        <taxon>Zymobacter</taxon>
    </lineage>
</organism>
<evidence type="ECO:0000313" key="1">
    <source>
        <dbReference type="EMBL" id="BBG31337.1"/>
    </source>
</evidence>
<dbReference type="AlphaFoldDB" id="A0A348HI85"/>
<gene>
    <name evidence="1" type="ORF">ZBT109_2607</name>
</gene>
<dbReference type="EMBL" id="AP018933">
    <property type="protein sequence ID" value="BBG31337.1"/>
    <property type="molecule type" value="Genomic_DNA"/>
</dbReference>
<evidence type="ECO:0000313" key="2">
    <source>
        <dbReference type="Proteomes" id="UP000267342"/>
    </source>
</evidence>
<sequence length="99" mass="10869">MAKAKTTPAVTTTITLQQPLQRGDTEITTIELRRPSAGEMRGCQLMTLLAGDTDQVMRVASRITTPALQQHELQQMNVTDFFQISQEVTGFLVGSEMAS</sequence>
<accession>A0A348HI85</accession>
<reference evidence="1 2" key="1">
    <citation type="submission" date="2018-09" db="EMBL/GenBank/DDBJ databases">
        <title>Zymobacter palmae IAM14233 (=T109) whole genome analysis.</title>
        <authorList>
            <person name="Yanase H."/>
        </authorList>
    </citation>
    <scope>NUCLEOTIDE SEQUENCE [LARGE SCALE GENOMIC DNA]</scope>
    <source>
        <strain evidence="1 2">IAM14233</strain>
    </source>
</reference>
<dbReference type="OrthoDB" id="7366507at2"/>
<name>A0A348HI85_9GAMM</name>
<dbReference type="STRING" id="1123510.GCA_000620025_01765"/>
<protein>
    <submittedName>
        <fullName evidence="1">Small-conductance mechanosensitive channel</fullName>
    </submittedName>
</protein>
<dbReference type="Pfam" id="PF10109">
    <property type="entry name" value="Phage_TAC_7"/>
    <property type="match status" value="1"/>
</dbReference>
<keyword evidence="2" id="KW-1185">Reference proteome</keyword>
<dbReference type="Proteomes" id="UP000267342">
    <property type="component" value="Chromosome"/>
</dbReference>
<dbReference type="RefSeq" id="WP_038278064.1">
    <property type="nucleotide sequence ID" value="NZ_AP018933.1"/>
</dbReference>
<proteinExistence type="predicted"/>
<dbReference type="InterPro" id="IPR019289">
    <property type="entry name" value="Phage_tail_E/E"/>
</dbReference>
<dbReference type="KEGG" id="zpl:ZBT109_2607"/>